<evidence type="ECO:0000313" key="13">
    <source>
        <dbReference type="EMBL" id="ETN84905.1"/>
    </source>
</evidence>
<feature type="domain" description="Calponin-homology (CH)" evidence="11">
    <location>
        <begin position="14"/>
        <end position="124"/>
    </location>
</feature>
<comment type="subcellular location">
    <subcellularLocation>
        <location evidence="1">Cytoplasm</location>
        <location evidence="1">Cytoskeleton</location>
    </subcellularLocation>
</comment>
<dbReference type="Gene3D" id="1.20.5.1430">
    <property type="match status" value="1"/>
</dbReference>
<proteinExistence type="inferred from homology"/>
<dbReference type="STRING" id="51031.W2TS75"/>
<evidence type="ECO:0000259" key="12">
    <source>
        <dbReference type="PROSITE" id="PS51230"/>
    </source>
</evidence>
<evidence type="ECO:0000256" key="5">
    <source>
        <dbReference type="ARBA" id="ARBA00022701"/>
    </source>
</evidence>
<keyword evidence="5 9" id="KW-0493">Microtubule</keyword>
<evidence type="ECO:0000256" key="1">
    <source>
        <dbReference type="ARBA" id="ARBA00004245"/>
    </source>
</evidence>
<dbReference type="InterPro" id="IPR001715">
    <property type="entry name" value="CH_dom"/>
</dbReference>
<keyword evidence="6" id="KW-0498">Mitosis</keyword>
<keyword evidence="3" id="KW-0963">Cytoplasm</keyword>
<dbReference type="Pfam" id="PF00307">
    <property type="entry name" value="CH"/>
    <property type="match status" value="1"/>
</dbReference>
<dbReference type="GO" id="GO:0051301">
    <property type="term" value="P:cell division"/>
    <property type="evidence" value="ECO:0007669"/>
    <property type="project" value="UniProtKB-KW"/>
</dbReference>
<dbReference type="GO" id="GO:0008017">
    <property type="term" value="F:microtubule binding"/>
    <property type="evidence" value="ECO:0007669"/>
    <property type="project" value="InterPro"/>
</dbReference>
<dbReference type="InterPro" id="IPR036872">
    <property type="entry name" value="CH_dom_sf"/>
</dbReference>
<dbReference type="KEGG" id="nai:NECAME_06629"/>
<dbReference type="OrthoDB" id="2119228at2759"/>
<accession>W2TS75</accession>
<dbReference type="OMA" id="RRIEDMC"/>
<dbReference type="InterPro" id="IPR036133">
    <property type="entry name" value="EB1_C_sf"/>
</dbReference>
<dbReference type="PROSITE" id="PS50021">
    <property type="entry name" value="CH"/>
    <property type="match status" value="1"/>
</dbReference>
<dbReference type="SUPFAM" id="SSF140612">
    <property type="entry name" value="EB1 dimerisation domain-like"/>
    <property type="match status" value="1"/>
</dbReference>
<comment type="similarity">
    <text evidence="2">Belongs to the MAPRE family.</text>
</comment>
<dbReference type="FunFam" id="1.10.418.10:FF:000028">
    <property type="entry name" value="RP/EB family microtubule-associated protein"/>
    <property type="match status" value="1"/>
</dbReference>
<name>W2TS75_NECAM</name>
<evidence type="ECO:0000313" key="14">
    <source>
        <dbReference type="Proteomes" id="UP000053676"/>
    </source>
</evidence>
<dbReference type="GO" id="GO:0005874">
    <property type="term" value="C:microtubule"/>
    <property type="evidence" value="ECO:0007669"/>
    <property type="project" value="UniProtKB-KW"/>
</dbReference>
<evidence type="ECO:0000259" key="11">
    <source>
        <dbReference type="PROSITE" id="PS50021"/>
    </source>
</evidence>
<evidence type="ECO:0000256" key="3">
    <source>
        <dbReference type="ARBA" id="ARBA00022490"/>
    </source>
</evidence>
<keyword evidence="10" id="KW-0175">Coiled coil</keyword>
<dbReference type="InterPro" id="IPR027328">
    <property type="entry name" value="MAPRE"/>
</dbReference>
<sequence length="304" mass="34943">MVTNVYVSAVTQDNISRHELLAWVNSSIKANFSKIEEMSTGAAYCQLTHMLFRDAINLRKERVYIISKVKWNSRNEMDHISNWKILGAAWKTLGVDKPLQVERLTKAKFQDNFEFLQWFFKFFNANYVDDGEEYDAVAARGGELSVNEIDRYSLIFPFQLAPRDLLPLALRRSEPPRTPLSGLLYLLYPKKASFFFVLCHLTPQPVSSSRTSADSSALKELEQEIAKLNQQNEEMMSISETLESERNFYFEKLRKIEDMCNSCAENENPDKDAILAILYESNTAENEEEIATKAPAVVDDDETF</sequence>
<dbReference type="PANTHER" id="PTHR10623">
    <property type="entry name" value="MICROTUBULE-ASSOCIATED PROTEIN RP/EB FAMILY MEMBER"/>
    <property type="match status" value="1"/>
</dbReference>
<evidence type="ECO:0000256" key="2">
    <source>
        <dbReference type="ARBA" id="ARBA00010729"/>
    </source>
</evidence>
<evidence type="ECO:0000256" key="8">
    <source>
        <dbReference type="ARBA" id="ARBA00023306"/>
    </source>
</evidence>
<gene>
    <name evidence="13" type="ORF">NECAME_06629</name>
</gene>
<dbReference type="AlphaFoldDB" id="W2TS75"/>
<dbReference type="Gene3D" id="1.10.418.10">
    <property type="entry name" value="Calponin-like domain"/>
    <property type="match status" value="1"/>
</dbReference>
<evidence type="ECO:0008006" key="15">
    <source>
        <dbReference type="Google" id="ProtNLM"/>
    </source>
</evidence>
<evidence type="ECO:0000256" key="7">
    <source>
        <dbReference type="ARBA" id="ARBA00023212"/>
    </source>
</evidence>
<feature type="coiled-coil region" evidence="10">
    <location>
        <begin position="211"/>
        <end position="245"/>
    </location>
</feature>
<evidence type="ECO:0000256" key="4">
    <source>
        <dbReference type="ARBA" id="ARBA00022618"/>
    </source>
</evidence>
<evidence type="ECO:0000256" key="10">
    <source>
        <dbReference type="SAM" id="Coils"/>
    </source>
</evidence>
<organism evidence="13 14">
    <name type="scientific">Necator americanus</name>
    <name type="common">Human hookworm</name>
    <dbReference type="NCBI Taxonomy" id="51031"/>
    <lineage>
        <taxon>Eukaryota</taxon>
        <taxon>Metazoa</taxon>
        <taxon>Ecdysozoa</taxon>
        <taxon>Nematoda</taxon>
        <taxon>Chromadorea</taxon>
        <taxon>Rhabditida</taxon>
        <taxon>Rhabditina</taxon>
        <taxon>Rhabditomorpha</taxon>
        <taxon>Strongyloidea</taxon>
        <taxon>Ancylostomatidae</taxon>
        <taxon>Bunostominae</taxon>
        <taxon>Necator</taxon>
    </lineage>
</organism>
<dbReference type="Proteomes" id="UP000053676">
    <property type="component" value="Unassembled WGS sequence"/>
</dbReference>
<dbReference type="PROSITE" id="PS51230">
    <property type="entry name" value="EB1_C"/>
    <property type="match status" value="1"/>
</dbReference>
<keyword evidence="7" id="KW-0206">Cytoskeleton</keyword>
<evidence type="ECO:0000256" key="9">
    <source>
        <dbReference type="PROSITE-ProRule" id="PRU00576"/>
    </source>
</evidence>
<reference evidence="14" key="1">
    <citation type="journal article" date="2014" name="Nat. Genet.">
        <title>Genome of the human hookworm Necator americanus.</title>
        <authorList>
            <person name="Tang Y.T."/>
            <person name="Gao X."/>
            <person name="Rosa B.A."/>
            <person name="Abubucker S."/>
            <person name="Hallsworth-Pepin K."/>
            <person name="Martin J."/>
            <person name="Tyagi R."/>
            <person name="Heizer E."/>
            <person name="Zhang X."/>
            <person name="Bhonagiri-Palsikar V."/>
            <person name="Minx P."/>
            <person name="Warren W.C."/>
            <person name="Wang Q."/>
            <person name="Zhan B."/>
            <person name="Hotez P.J."/>
            <person name="Sternberg P.W."/>
            <person name="Dougall A."/>
            <person name="Gaze S.T."/>
            <person name="Mulvenna J."/>
            <person name="Sotillo J."/>
            <person name="Ranganathan S."/>
            <person name="Rabelo E.M."/>
            <person name="Wilson R.K."/>
            <person name="Felgner P.L."/>
            <person name="Bethony J."/>
            <person name="Hawdon J.M."/>
            <person name="Gasser R.B."/>
            <person name="Loukas A."/>
            <person name="Mitreva M."/>
        </authorList>
    </citation>
    <scope>NUCLEOTIDE SEQUENCE [LARGE SCALE GENOMIC DNA]</scope>
</reference>
<keyword evidence="14" id="KW-1185">Reference proteome</keyword>
<dbReference type="EMBL" id="KI657839">
    <property type="protein sequence ID" value="ETN84905.1"/>
    <property type="molecule type" value="Genomic_DNA"/>
</dbReference>
<feature type="domain" description="EB1 C-terminal" evidence="12">
    <location>
        <begin position="217"/>
        <end position="287"/>
    </location>
</feature>
<keyword evidence="8" id="KW-0131">Cell cycle</keyword>
<dbReference type="Pfam" id="PF03271">
    <property type="entry name" value="EB1"/>
    <property type="match status" value="1"/>
</dbReference>
<dbReference type="InterPro" id="IPR004953">
    <property type="entry name" value="EB1_C"/>
</dbReference>
<dbReference type="SUPFAM" id="SSF47576">
    <property type="entry name" value="Calponin-homology domain, CH-domain"/>
    <property type="match status" value="1"/>
</dbReference>
<protein>
    <recommendedName>
        <fullName evidence="15">EB1 protein</fullName>
    </recommendedName>
</protein>
<keyword evidence="4" id="KW-0132">Cell division</keyword>
<evidence type="ECO:0000256" key="6">
    <source>
        <dbReference type="ARBA" id="ARBA00022776"/>
    </source>
</evidence>